<name>A0A3S1BZT1_9CYAN</name>
<dbReference type="EMBL" id="RSCL01000048">
    <property type="protein sequence ID" value="RUS94421.1"/>
    <property type="molecule type" value="Genomic_DNA"/>
</dbReference>
<accession>A0A3S1BZT1</accession>
<protein>
    <submittedName>
        <fullName evidence="1">Uncharacterized protein</fullName>
    </submittedName>
</protein>
<reference evidence="1" key="2">
    <citation type="journal article" date="2019" name="Genome Biol. Evol.">
        <title>Day and night: Metabolic profiles and evolutionary relationships of six axenic non-marine cyanobacteria.</title>
        <authorList>
            <person name="Will S.E."/>
            <person name="Henke P."/>
            <person name="Boedeker C."/>
            <person name="Huang S."/>
            <person name="Brinkmann H."/>
            <person name="Rohde M."/>
            <person name="Jarek M."/>
            <person name="Friedl T."/>
            <person name="Seufert S."/>
            <person name="Schumacher M."/>
            <person name="Overmann J."/>
            <person name="Neumann-Schaal M."/>
            <person name="Petersen J."/>
        </authorList>
    </citation>
    <scope>NUCLEOTIDE SEQUENCE [LARGE SCALE GENOMIC DNA]</scope>
    <source>
        <strain evidence="1">PCC 7102</strain>
    </source>
</reference>
<evidence type="ECO:0000313" key="1">
    <source>
        <dbReference type="EMBL" id="RUS94421.1"/>
    </source>
</evidence>
<proteinExistence type="predicted"/>
<evidence type="ECO:0000313" key="2">
    <source>
        <dbReference type="Proteomes" id="UP000271624"/>
    </source>
</evidence>
<dbReference type="AlphaFoldDB" id="A0A3S1BZT1"/>
<dbReference type="RefSeq" id="WP_127087246.1">
    <property type="nucleotide sequence ID" value="NZ_RSCL01000048.1"/>
</dbReference>
<comment type="caution">
    <text evidence="1">The sequence shown here is derived from an EMBL/GenBank/DDBJ whole genome shotgun (WGS) entry which is preliminary data.</text>
</comment>
<keyword evidence="2" id="KW-1185">Reference proteome</keyword>
<organism evidence="1 2">
    <name type="scientific">Dulcicalothrix desertica PCC 7102</name>
    <dbReference type="NCBI Taxonomy" id="232991"/>
    <lineage>
        <taxon>Bacteria</taxon>
        <taxon>Bacillati</taxon>
        <taxon>Cyanobacteriota</taxon>
        <taxon>Cyanophyceae</taxon>
        <taxon>Nostocales</taxon>
        <taxon>Calotrichaceae</taxon>
        <taxon>Dulcicalothrix</taxon>
    </lineage>
</organism>
<gene>
    <name evidence="1" type="ORF">DSM106972_093160</name>
</gene>
<dbReference type="OrthoDB" id="574115at2"/>
<reference evidence="1" key="1">
    <citation type="submission" date="2018-12" db="EMBL/GenBank/DDBJ databases">
        <authorList>
            <person name="Will S."/>
            <person name="Neumann-Schaal M."/>
            <person name="Henke P."/>
        </authorList>
    </citation>
    <scope>NUCLEOTIDE SEQUENCE</scope>
    <source>
        <strain evidence="1">PCC 7102</strain>
    </source>
</reference>
<sequence length="87" mass="10125">MNLPVNLQQEVEKWASSQGISLEEFIIQTVAEKIYRLNEQTQEPSQEEPTTYYEGNVLVVDAPLPSHFDLVTFIDDMRNERIQELMP</sequence>
<dbReference type="Proteomes" id="UP000271624">
    <property type="component" value="Unassembled WGS sequence"/>
</dbReference>